<dbReference type="GO" id="GO:0034553">
    <property type="term" value="P:mitochondrial respiratory chain complex II assembly"/>
    <property type="evidence" value="ECO:0007669"/>
    <property type="project" value="InterPro"/>
</dbReference>
<keyword evidence="3" id="KW-0143">Chaperone</keyword>
<feature type="region of interest" description="Disordered" evidence="5">
    <location>
        <begin position="28"/>
        <end position="47"/>
    </location>
</feature>
<protein>
    <recommendedName>
        <fullName evidence="6">Complex 1 LYR protein domain-containing protein</fullName>
    </recommendedName>
</protein>
<proteinExistence type="inferred from homology"/>
<organism evidence="7 8">
    <name type="scientific">Dictyostelium firmibasis</name>
    <dbReference type="NCBI Taxonomy" id="79012"/>
    <lineage>
        <taxon>Eukaryota</taxon>
        <taxon>Amoebozoa</taxon>
        <taxon>Evosea</taxon>
        <taxon>Eumycetozoa</taxon>
        <taxon>Dictyostelia</taxon>
        <taxon>Dictyosteliales</taxon>
        <taxon>Dictyosteliaceae</taxon>
        <taxon>Dictyostelium</taxon>
    </lineage>
</organism>
<dbReference type="PANTHER" id="PTHR13675">
    <property type="entry name" value="LYR MOTIF-CONTAINING PROTEIN 2"/>
    <property type="match status" value="1"/>
</dbReference>
<sequence length="99" mass="11179">MNISPLRHSGLQKAVLSLYRSFLRASNKKDRDSGLMGNQNSPPSSISNYIKSQFRLKATTIQRRDINKIESLLVKGKRQLEQIQDPDTSGFAVFTPKSK</sequence>
<keyword evidence="8" id="KW-1185">Reference proteome</keyword>
<feature type="compositionally biased region" description="Polar residues" evidence="5">
    <location>
        <begin position="36"/>
        <end position="47"/>
    </location>
</feature>
<comment type="similarity">
    <text evidence="4">Belongs to the complex I LYR family. SDHAF1 subfamily.</text>
</comment>
<feature type="domain" description="Complex 1 LYR protein" evidence="6">
    <location>
        <begin position="13"/>
        <end position="82"/>
    </location>
</feature>
<evidence type="ECO:0000313" key="7">
    <source>
        <dbReference type="EMBL" id="KAK5579298.1"/>
    </source>
</evidence>
<accession>A0AAN7U1H5</accession>
<dbReference type="InterPro" id="IPR008011">
    <property type="entry name" value="Complex1_LYR_dom"/>
</dbReference>
<dbReference type="EMBL" id="JAVFKY010000003">
    <property type="protein sequence ID" value="KAK5579298.1"/>
    <property type="molecule type" value="Genomic_DNA"/>
</dbReference>
<evidence type="ECO:0000256" key="2">
    <source>
        <dbReference type="ARBA" id="ARBA00023128"/>
    </source>
</evidence>
<comment type="subcellular location">
    <subcellularLocation>
        <location evidence="1">Mitochondrion matrix</location>
    </subcellularLocation>
</comment>
<dbReference type="Proteomes" id="UP001344447">
    <property type="component" value="Unassembled WGS sequence"/>
</dbReference>
<evidence type="ECO:0000256" key="5">
    <source>
        <dbReference type="SAM" id="MobiDB-lite"/>
    </source>
</evidence>
<comment type="caution">
    <text evidence="7">The sequence shown here is derived from an EMBL/GenBank/DDBJ whole genome shotgun (WGS) entry which is preliminary data.</text>
</comment>
<dbReference type="GO" id="GO:0005759">
    <property type="term" value="C:mitochondrial matrix"/>
    <property type="evidence" value="ECO:0007669"/>
    <property type="project" value="UniProtKB-SubCell"/>
</dbReference>
<evidence type="ECO:0000256" key="3">
    <source>
        <dbReference type="ARBA" id="ARBA00023186"/>
    </source>
</evidence>
<dbReference type="InterPro" id="IPR045295">
    <property type="entry name" value="Complex1_LYR_SDHAF1_LYRM8"/>
</dbReference>
<evidence type="ECO:0000313" key="8">
    <source>
        <dbReference type="Proteomes" id="UP001344447"/>
    </source>
</evidence>
<dbReference type="AlphaFoldDB" id="A0AAN7U1H5"/>
<name>A0AAN7U1H5_9MYCE</name>
<evidence type="ECO:0000256" key="1">
    <source>
        <dbReference type="ARBA" id="ARBA00004305"/>
    </source>
</evidence>
<evidence type="ECO:0000256" key="4">
    <source>
        <dbReference type="ARBA" id="ARBA00025715"/>
    </source>
</evidence>
<evidence type="ECO:0000259" key="6">
    <source>
        <dbReference type="Pfam" id="PF05347"/>
    </source>
</evidence>
<dbReference type="CDD" id="cd20268">
    <property type="entry name" value="Complex1_LYR_SDHAF1_LYRM8"/>
    <property type="match status" value="1"/>
</dbReference>
<dbReference type="Pfam" id="PF05347">
    <property type="entry name" value="Complex1_LYR"/>
    <property type="match status" value="1"/>
</dbReference>
<dbReference type="PANTHER" id="PTHR13675:SF1">
    <property type="entry name" value="SUCCINATE DEHYDROGENASE ASSEMBLY FACTOR 1, MITOCHONDRIAL"/>
    <property type="match status" value="1"/>
</dbReference>
<keyword evidence="2" id="KW-0496">Mitochondrion</keyword>
<gene>
    <name evidence="7" type="ORF">RB653_008979</name>
</gene>
<reference evidence="7 8" key="1">
    <citation type="submission" date="2023-11" db="EMBL/GenBank/DDBJ databases">
        <title>Dfirmibasis_genome.</title>
        <authorList>
            <person name="Edelbroek B."/>
            <person name="Kjellin J."/>
            <person name="Jerlstrom-Hultqvist J."/>
            <person name="Soderbom F."/>
        </authorList>
    </citation>
    <scope>NUCLEOTIDE SEQUENCE [LARGE SCALE GENOMIC DNA]</scope>
    <source>
        <strain evidence="7 8">TNS-C-14</strain>
    </source>
</reference>